<organism evidence="1 2">
    <name type="scientific">Vibrio tapetis subsp. tapetis</name>
    <dbReference type="NCBI Taxonomy" id="1671868"/>
    <lineage>
        <taxon>Bacteria</taxon>
        <taxon>Pseudomonadati</taxon>
        <taxon>Pseudomonadota</taxon>
        <taxon>Gammaproteobacteria</taxon>
        <taxon>Vibrionales</taxon>
        <taxon>Vibrionaceae</taxon>
        <taxon>Vibrio</taxon>
    </lineage>
</organism>
<sequence length="94" mass="10270">MGFVFLTIHRYNMAKTGTEIIPTPEIADGNVSAMTKMRLKNMAMLTNPSFARVGKYCLFGSDGFMANNIRPAGRARSAPRSKGGQSCNVYCVTE</sequence>
<dbReference type="Proteomes" id="UP000235828">
    <property type="component" value="Chromosome B"/>
</dbReference>
<protein>
    <submittedName>
        <fullName evidence="1">Uncharacterized protein</fullName>
    </submittedName>
</protein>
<dbReference type="KEGG" id="vta:B0122"/>
<accession>A0A2N8ZIJ9</accession>
<evidence type="ECO:0000313" key="1">
    <source>
        <dbReference type="EMBL" id="SON51734.1"/>
    </source>
</evidence>
<name>A0A2N8ZIJ9_9VIBR</name>
<dbReference type="EMBL" id="LT960612">
    <property type="protein sequence ID" value="SON51734.1"/>
    <property type="molecule type" value="Genomic_DNA"/>
</dbReference>
<proteinExistence type="predicted"/>
<evidence type="ECO:0000313" key="2">
    <source>
        <dbReference type="Proteomes" id="UP000235828"/>
    </source>
</evidence>
<reference evidence="1 2" key="1">
    <citation type="submission" date="2017-10" db="EMBL/GenBank/DDBJ databases">
        <authorList>
            <person name="Banno H."/>
            <person name="Chua N.-H."/>
        </authorList>
    </citation>
    <scope>NUCLEOTIDE SEQUENCE [LARGE SCALE GENOMIC DNA]</scope>
    <source>
        <strain evidence="1">Vibrio tapetis CECT4600</strain>
    </source>
</reference>
<dbReference type="AlphaFoldDB" id="A0A2N8ZIJ9"/>
<gene>
    <name evidence="1" type="ORF">VTAP4600_B0122</name>
</gene>
<keyword evidence="2" id="KW-1185">Reference proteome</keyword>